<dbReference type="Gene3D" id="3.10.560.10">
    <property type="entry name" value="Outer membrane lipoprotein wza domain like"/>
    <property type="match status" value="1"/>
</dbReference>
<accession>A0AA43W2V3</accession>
<evidence type="ECO:0000256" key="13">
    <source>
        <dbReference type="ARBA" id="ARBA00023237"/>
    </source>
</evidence>
<keyword evidence="11" id="KW-0472">Membrane</keyword>
<dbReference type="Pfam" id="PF22461">
    <property type="entry name" value="SLBB_2"/>
    <property type="match status" value="1"/>
</dbReference>
<evidence type="ECO:0000256" key="12">
    <source>
        <dbReference type="ARBA" id="ARBA00023139"/>
    </source>
</evidence>
<keyword evidence="14" id="KW-0449">Lipoprotein</keyword>
<keyword evidence="3" id="KW-0813">Transport</keyword>
<keyword evidence="6" id="KW-0812">Transmembrane</keyword>
<evidence type="ECO:0000256" key="1">
    <source>
        <dbReference type="ARBA" id="ARBA00004571"/>
    </source>
</evidence>
<evidence type="ECO:0000313" key="19">
    <source>
        <dbReference type="Proteomes" id="UP000448908"/>
    </source>
</evidence>
<organism evidence="18 19">
    <name type="scientific">Parabacteroides merdae</name>
    <dbReference type="NCBI Taxonomy" id="46503"/>
    <lineage>
        <taxon>Bacteria</taxon>
        <taxon>Pseudomonadati</taxon>
        <taxon>Bacteroidota</taxon>
        <taxon>Bacteroidia</taxon>
        <taxon>Bacteroidales</taxon>
        <taxon>Tannerellaceae</taxon>
        <taxon>Parabacteroides</taxon>
    </lineage>
</organism>
<keyword evidence="9" id="KW-0406">Ion transport</keyword>
<sequence length="267" mass="29936">MLKKKITRILLLGMVLLLGGCAASHKIAYMQDVRSDVRREVATIPVTAQPGDKISIVINSKNPELADMFNLPIMAHRVGQSMNSSHNYNQQVSSYTVDSNGNIDFPILGELHVEGLKREKIASYIKNELVRKNQVKDAVVIVEFLNMGVSVIGEVNRPGRFSIDRDHLTLLDALSMAGDLTIYGKRENVLVIRQENDGETFYRVNLCDARSLHTSPVYYLKQNDMVYVEPNEVRARHSTVNGNNVRSTSFWMSLASLLTTLGVLIFK</sequence>
<dbReference type="Proteomes" id="UP000448908">
    <property type="component" value="Unassembled WGS sequence"/>
</dbReference>
<protein>
    <submittedName>
        <fullName evidence="18">Polysaccharide export protein</fullName>
    </submittedName>
</protein>
<dbReference type="EMBL" id="WNDA01000003">
    <property type="protein sequence ID" value="MTU68051.1"/>
    <property type="molecule type" value="Genomic_DNA"/>
</dbReference>
<evidence type="ECO:0000313" key="18">
    <source>
        <dbReference type="EMBL" id="MTU68051.1"/>
    </source>
</evidence>
<dbReference type="GO" id="GO:0046930">
    <property type="term" value="C:pore complex"/>
    <property type="evidence" value="ECO:0007669"/>
    <property type="project" value="UniProtKB-KW"/>
</dbReference>
<keyword evidence="7 15" id="KW-0732">Signal</keyword>
<feature type="chain" id="PRO_5041339012" evidence="15">
    <location>
        <begin position="23"/>
        <end position="267"/>
    </location>
</feature>
<dbReference type="PANTHER" id="PTHR33619:SF3">
    <property type="entry name" value="POLYSACCHARIDE EXPORT PROTEIN GFCE-RELATED"/>
    <property type="match status" value="1"/>
</dbReference>
<dbReference type="AlphaFoldDB" id="A0AA43W2V3"/>
<evidence type="ECO:0000256" key="10">
    <source>
        <dbReference type="ARBA" id="ARBA00023114"/>
    </source>
</evidence>
<comment type="subcellular location">
    <subcellularLocation>
        <location evidence="1">Cell outer membrane</location>
        <topology evidence="1">Multi-pass membrane protein</topology>
    </subcellularLocation>
</comment>
<evidence type="ECO:0000256" key="15">
    <source>
        <dbReference type="SAM" id="SignalP"/>
    </source>
</evidence>
<evidence type="ECO:0000256" key="7">
    <source>
        <dbReference type="ARBA" id="ARBA00022729"/>
    </source>
</evidence>
<evidence type="ECO:0000256" key="4">
    <source>
        <dbReference type="ARBA" id="ARBA00022452"/>
    </source>
</evidence>
<evidence type="ECO:0000259" key="17">
    <source>
        <dbReference type="Pfam" id="PF22461"/>
    </source>
</evidence>
<gene>
    <name evidence="18" type="ORF">GMD92_02880</name>
</gene>
<feature type="domain" description="SLBB" evidence="17">
    <location>
        <begin position="149"/>
        <end position="228"/>
    </location>
</feature>
<dbReference type="GO" id="GO:0015159">
    <property type="term" value="F:polysaccharide transmembrane transporter activity"/>
    <property type="evidence" value="ECO:0007669"/>
    <property type="project" value="InterPro"/>
</dbReference>
<evidence type="ECO:0000256" key="3">
    <source>
        <dbReference type="ARBA" id="ARBA00022448"/>
    </source>
</evidence>
<evidence type="ECO:0000256" key="8">
    <source>
        <dbReference type="ARBA" id="ARBA00023047"/>
    </source>
</evidence>
<dbReference type="InterPro" id="IPR054765">
    <property type="entry name" value="SLBB_dom"/>
</dbReference>
<dbReference type="GO" id="GO:0015288">
    <property type="term" value="F:porin activity"/>
    <property type="evidence" value="ECO:0007669"/>
    <property type="project" value="UniProtKB-KW"/>
</dbReference>
<dbReference type="InterPro" id="IPR003715">
    <property type="entry name" value="Poly_export_N"/>
</dbReference>
<dbReference type="GO" id="GO:0009279">
    <property type="term" value="C:cell outer membrane"/>
    <property type="evidence" value="ECO:0007669"/>
    <property type="project" value="UniProtKB-SubCell"/>
</dbReference>
<keyword evidence="4" id="KW-1134">Transmembrane beta strand</keyword>
<proteinExistence type="inferred from homology"/>
<comment type="caution">
    <text evidence="18">The sequence shown here is derived from an EMBL/GenBank/DDBJ whole genome shotgun (WGS) entry which is preliminary data.</text>
</comment>
<evidence type="ECO:0000256" key="11">
    <source>
        <dbReference type="ARBA" id="ARBA00023136"/>
    </source>
</evidence>
<evidence type="ECO:0000256" key="6">
    <source>
        <dbReference type="ARBA" id="ARBA00022692"/>
    </source>
</evidence>
<keyword evidence="10" id="KW-0626">Porin</keyword>
<evidence type="ECO:0000259" key="16">
    <source>
        <dbReference type="Pfam" id="PF02563"/>
    </source>
</evidence>
<keyword evidence="13" id="KW-0998">Cell outer membrane</keyword>
<keyword evidence="8" id="KW-0625">Polysaccharide transport</keyword>
<evidence type="ECO:0000256" key="14">
    <source>
        <dbReference type="ARBA" id="ARBA00023288"/>
    </source>
</evidence>
<dbReference type="RefSeq" id="WP_155157491.1">
    <property type="nucleotide sequence ID" value="NZ_WNCS01000023.1"/>
</dbReference>
<dbReference type="Pfam" id="PF02563">
    <property type="entry name" value="Poly_export"/>
    <property type="match status" value="1"/>
</dbReference>
<name>A0AA43W2V3_9BACT</name>
<comment type="similarity">
    <text evidence="2">Belongs to the BexD/CtrA/VexA family.</text>
</comment>
<dbReference type="InterPro" id="IPR049712">
    <property type="entry name" value="Poly_export"/>
</dbReference>
<feature type="domain" description="Polysaccharide export protein N-terminal" evidence="16">
    <location>
        <begin position="49"/>
        <end position="143"/>
    </location>
</feature>
<keyword evidence="12" id="KW-0564">Palmitate</keyword>
<evidence type="ECO:0000256" key="9">
    <source>
        <dbReference type="ARBA" id="ARBA00023065"/>
    </source>
</evidence>
<dbReference type="PROSITE" id="PS51257">
    <property type="entry name" value="PROKAR_LIPOPROTEIN"/>
    <property type="match status" value="1"/>
</dbReference>
<reference evidence="18 19" key="1">
    <citation type="journal article" date="2019" name="Nat. Med.">
        <title>A library of human gut bacterial isolates paired with longitudinal multiomics data enables mechanistic microbiome research.</title>
        <authorList>
            <person name="Poyet M."/>
            <person name="Groussin M."/>
            <person name="Gibbons S.M."/>
            <person name="Avila-Pacheco J."/>
            <person name="Jiang X."/>
            <person name="Kearney S.M."/>
            <person name="Perrotta A.R."/>
            <person name="Berdy B."/>
            <person name="Zhao S."/>
            <person name="Lieberman T.D."/>
            <person name="Swanson P.K."/>
            <person name="Smith M."/>
            <person name="Roesemann S."/>
            <person name="Alexander J.E."/>
            <person name="Rich S.A."/>
            <person name="Livny J."/>
            <person name="Vlamakis H."/>
            <person name="Clish C."/>
            <person name="Bullock K."/>
            <person name="Deik A."/>
            <person name="Scott J."/>
            <person name="Pierce K.A."/>
            <person name="Xavier R.J."/>
            <person name="Alm E.J."/>
        </authorList>
    </citation>
    <scope>NUCLEOTIDE SEQUENCE [LARGE SCALE GENOMIC DNA]</scope>
    <source>
        <strain evidence="18 19">BIOML-A16</strain>
    </source>
</reference>
<keyword evidence="5" id="KW-0762">Sugar transport</keyword>
<evidence type="ECO:0000256" key="2">
    <source>
        <dbReference type="ARBA" id="ARBA00009450"/>
    </source>
</evidence>
<dbReference type="GO" id="GO:0006811">
    <property type="term" value="P:monoatomic ion transport"/>
    <property type="evidence" value="ECO:0007669"/>
    <property type="project" value="UniProtKB-KW"/>
</dbReference>
<feature type="signal peptide" evidence="15">
    <location>
        <begin position="1"/>
        <end position="22"/>
    </location>
</feature>
<dbReference type="PANTHER" id="PTHR33619">
    <property type="entry name" value="POLYSACCHARIDE EXPORT PROTEIN GFCE-RELATED"/>
    <property type="match status" value="1"/>
</dbReference>
<evidence type="ECO:0000256" key="5">
    <source>
        <dbReference type="ARBA" id="ARBA00022597"/>
    </source>
</evidence>